<keyword evidence="2" id="KW-1133">Transmembrane helix</keyword>
<dbReference type="EMBL" id="CAEQ01001947">
    <property type="protein sequence ID" value="CCD15546.1"/>
    <property type="molecule type" value="Genomic_DNA"/>
</dbReference>
<feature type="transmembrane region" description="Helical" evidence="2">
    <location>
        <begin position="118"/>
        <end position="138"/>
    </location>
</feature>
<feature type="region of interest" description="Disordered" evidence="1">
    <location>
        <begin position="220"/>
        <end position="382"/>
    </location>
</feature>
<feature type="transmembrane region" description="Helical" evidence="2">
    <location>
        <begin position="54"/>
        <end position="77"/>
    </location>
</feature>
<organism evidence="3 4">
    <name type="scientific">Trypanosoma congolense (strain IL3000)</name>
    <dbReference type="NCBI Taxonomy" id="1068625"/>
    <lineage>
        <taxon>Eukaryota</taxon>
        <taxon>Discoba</taxon>
        <taxon>Euglenozoa</taxon>
        <taxon>Kinetoplastea</taxon>
        <taxon>Metakinetoplastina</taxon>
        <taxon>Trypanosomatida</taxon>
        <taxon>Trypanosomatidae</taxon>
        <taxon>Trypanosoma</taxon>
        <taxon>Nannomonas</taxon>
    </lineage>
</organism>
<evidence type="ECO:0000313" key="3">
    <source>
        <dbReference type="EMBL" id="CCD15546.1"/>
    </source>
</evidence>
<feature type="compositionally biased region" description="Polar residues" evidence="1">
    <location>
        <begin position="362"/>
        <end position="372"/>
    </location>
</feature>
<gene>
    <name evidence="3" type="ORF">TCIL3000_0_60380</name>
</gene>
<evidence type="ECO:0000256" key="2">
    <source>
        <dbReference type="SAM" id="Phobius"/>
    </source>
</evidence>
<dbReference type="AlphaFoldDB" id="F9WE40"/>
<proteinExistence type="predicted"/>
<reference evidence="3 4" key="2">
    <citation type="journal article" date="2012" name="Proc. Natl. Acad. Sci. U.S.A.">
        <title>Antigenic diversity is generated by distinct evolutionary mechanisms in African trypanosome species.</title>
        <authorList>
            <person name="Jackson A.P."/>
            <person name="Berry A."/>
            <person name="Aslett M."/>
            <person name="Allison H.C."/>
            <person name="Burton P."/>
            <person name="Vavrova-Anderson J."/>
            <person name="Brown R."/>
            <person name="Browne H."/>
            <person name="Corton N."/>
            <person name="Hauser H."/>
            <person name="Gamble J."/>
            <person name="Gilderthorp R."/>
            <person name="Marcello L."/>
            <person name="McQuillan J."/>
            <person name="Otto T.D."/>
            <person name="Quail M.A."/>
            <person name="Sanders M.J."/>
            <person name="van Tonder A."/>
            <person name="Ginger M.L."/>
            <person name="Field M.C."/>
            <person name="Barry J.D."/>
            <person name="Hertz-Fowler C."/>
            <person name="Berriman M."/>
        </authorList>
    </citation>
    <scope>NUCLEOTIDE SEQUENCE [LARGE SCALE GENOMIC DNA]</scope>
    <source>
        <strain evidence="3 4">IL3000</strain>
    </source>
</reference>
<keyword evidence="2" id="KW-0812">Transmembrane</keyword>
<reference evidence="4" key="1">
    <citation type="submission" date="2011-07" db="EMBL/GenBank/DDBJ databases">
        <title>Divergent evolution of antigenic variation in African trypanosomes.</title>
        <authorList>
            <person name="Jackson A.P."/>
            <person name="Berry A."/>
            <person name="Allison H.C."/>
            <person name="Burton P."/>
            <person name="Anderson J."/>
            <person name="Aslett M."/>
            <person name="Brown R."/>
            <person name="Corton N."/>
            <person name="Harris D."/>
            <person name="Hauser H."/>
            <person name="Gamble J."/>
            <person name="Gilderthorp R."/>
            <person name="McQuillan J."/>
            <person name="Quail M.A."/>
            <person name="Sanders M."/>
            <person name="Van Tonder A."/>
            <person name="Ginger M.L."/>
            <person name="Donelson J.E."/>
            <person name="Field M.C."/>
            <person name="Barry J.D."/>
            <person name="Berriman M."/>
            <person name="Hertz-Fowler C."/>
        </authorList>
    </citation>
    <scope>NUCLEOTIDE SEQUENCE [LARGE SCALE GENOMIC DNA]</scope>
    <source>
        <strain evidence="4">IL3000</strain>
    </source>
</reference>
<accession>F9WE40</accession>
<name>F9WE40_TRYCI</name>
<feature type="compositionally biased region" description="Basic residues" evidence="1">
    <location>
        <begin position="269"/>
        <end position="281"/>
    </location>
</feature>
<feature type="compositionally biased region" description="Polar residues" evidence="1">
    <location>
        <begin position="301"/>
        <end position="310"/>
    </location>
</feature>
<evidence type="ECO:0000256" key="1">
    <source>
        <dbReference type="SAM" id="MobiDB-lite"/>
    </source>
</evidence>
<protein>
    <submittedName>
        <fullName evidence="3">WGS project CAEQ00000000 data, annotated contig 2434</fullName>
    </submittedName>
</protein>
<dbReference type="Proteomes" id="UP000000702">
    <property type="component" value="Unassembled WGS sequence"/>
</dbReference>
<evidence type="ECO:0000313" key="4">
    <source>
        <dbReference type="Proteomes" id="UP000000702"/>
    </source>
</evidence>
<feature type="compositionally biased region" description="Low complexity" evidence="1">
    <location>
        <begin position="231"/>
        <end position="255"/>
    </location>
</feature>
<keyword evidence="2" id="KW-0472">Membrane</keyword>
<keyword evidence="4" id="KW-1185">Reference proteome</keyword>
<dbReference type="VEuPathDB" id="TriTrypDB:TcIL3000_0_60380"/>
<sequence length="382" mass="43233">MTHSGRPSTGPTGGRGYQEGHMNDGQLLPAGPRGQASNGAVQVYGTPFYEFMRVAWFVMGVAAIAWMYTLLMSYCSYSAYYRARAKGELLEFLISYHIRFLATVTCVTIYLAWPISNIIIEFALWIVFFIPWVIYRSLRKPNIGYLRPALPLDEMPGCIRLDMFFMDFTGMRRLGFSDPAWRLLTGTSQPLLPTCVDESTIDRDPMMPSLQQFGSTWSPNGTVMYPQMPMNQGQTQPHMMQQPQQQGPGNVVPGTEMSEGDNEEVQDRGRRHRRDRSRRRGERSAHRGTEEAGESVEPQGISPTRARSQTPGGGDEDAQGERHRRSRRSRSRRHSVRGGDWDNLDGTGGETRHRRHRRTGDAANSSRGNPTPQEIDRMLDEL</sequence>
<feature type="compositionally biased region" description="Basic residues" evidence="1">
    <location>
        <begin position="322"/>
        <end position="336"/>
    </location>
</feature>
<comment type="caution">
    <text evidence="3">The sequence shown here is derived from an EMBL/GenBank/DDBJ whole genome shotgun (WGS) entry which is preliminary data.</text>
</comment>